<dbReference type="InterPro" id="IPR003783">
    <property type="entry name" value="Regulatory_RecX"/>
</dbReference>
<dbReference type="Gene3D" id="1.10.10.10">
    <property type="entry name" value="Winged helix-like DNA-binding domain superfamily/Winged helix DNA-binding domain"/>
    <property type="match status" value="1"/>
</dbReference>
<name>A0A917DD36_9HYPH</name>
<reference evidence="7" key="2">
    <citation type="submission" date="2020-09" db="EMBL/GenBank/DDBJ databases">
        <authorList>
            <person name="Sun Q."/>
            <person name="Zhou Y."/>
        </authorList>
    </citation>
    <scope>NUCLEOTIDE SEQUENCE</scope>
    <source>
        <strain evidence="7">CGMCC 1.15493</strain>
    </source>
</reference>
<keyword evidence="8" id="KW-1185">Reference proteome</keyword>
<gene>
    <name evidence="7" type="ORF">GCM10011335_32160</name>
</gene>
<evidence type="ECO:0000256" key="3">
    <source>
        <dbReference type="ARBA" id="ARBA00018111"/>
    </source>
</evidence>
<dbReference type="Pfam" id="PF02631">
    <property type="entry name" value="RecX_HTH2"/>
    <property type="match status" value="1"/>
</dbReference>
<accession>A0A917DD36</accession>
<reference evidence="7" key="1">
    <citation type="journal article" date="2014" name="Int. J. Syst. Evol. Microbiol.">
        <title>Complete genome sequence of Corynebacterium casei LMG S-19264T (=DSM 44701T), isolated from a smear-ripened cheese.</title>
        <authorList>
            <consortium name="US DOE Joint Genome Institute (JGI-PGF)"/>
            <person name="Walter F."/>
            <person name="Albersmeier A."/>
            <person name="Kalinowski J."/>
            <person name="Ruckert C."/>
        </authorList>
    </citation>
    <scope>NUCLEOTIDE SEQUENCE</scope>
    <source>
        <strain evidence="7">CGMCC 1.15493</strain>
    </source>
</reference>
<dbReference type="InterPro" id="IPR053924">
    <property type="entry name" value="RecX_HTH_2nd"/>
</dbReference>
<feature type="domain" description="RecX second three-helical" evidence="6">
    <location>
        <begin position="99"/>
        <end position="139"/>
    </location>
</feature>
<feature type="region of interest" description="Disordered" evidence="5">
    <location>
        <begin position="1"/>
        <end position="30"/>
    </location>
</feature>
<comment type="similarity">
    <text evidence="2">Belongs to the RecX family.</text>
</comment>
<comment type="caution">
    <text evidence="7">The sequence shown here is derived from an EMBL/GenBank/DDBJ whole genome shotgun (WGS) entry which is preliminary data.</text>
</comment>
<evidence type="ECO:0000313" key="7">
    <source>
        <dbReference type="EMBL" id="GGD26649.1"/>
    </source>
</evidence>
<evidence type="ECO:0000256" key="4">
    <source>
        <dbReference type="ARBA" id="ARBA00022490"/>
    </source>
</evidence>
<sequence>MSRGPPALYTGTMRRPPSSSDDAVPKRRARPVTPEWLFRAAAHYLGRYASSAENLRRVLQRKTARRVAEAEEGEAPGPDECRAMIEATLMRFHELKLLDDDAFAAARLSSLRRGGASLRKIEAKLSEKGVDRETIAKTLEADESTDRTAAFAHARRRRLGPHRLRDRAERRERDIAAMMRAGFGLGDARAAIDAEPGADPEDEG</sequence>
<proteinExistence type="inferred from homology"/>
<dbReference type="Proteomes" id="UP000613160">
    <property type="component" value="Unassembled WGS sequence"/>
</dbReference>
<evidence type="ECO:0000259" key="6">
    <source>
        <dbReference type="Pfam" id="PF02631"/>
    </source>
</evidence>
<dbReference type="GO" id="GO:0006282">
    <property type="term" value="P:regulation of DNA repair"/>
    <property type="evidence" value="ECO:0007669"/>
    <property type="project" value="InterPro"/>
</dbReference>
<evidence type="ECO:0000256" key="2">
    <source>
        <dbReference type="ARBA" id="ARBA00009695"/>
    </source>
</evidence>
<dbReference type="PANTHER" id="PTHR33602:SF1">
    <property type="entry name" value="REGULATORY PROTEIN RECX FAMILY PROTEIN"/>
    <property type="match status" value="1"/>
</dbReference>
<evidence type="ECO:0000256" key="1">
    <source>
        <dbReference type="ARBA" id="ARBA00004496"/>
    </source>
</evidence>
<dbReference type="GO" id="GO:0005737">
    <property type="term" value="C:cytoplasm"/>
    <property type="evidence" value="ECO:0007669"/>
    <property type="project" value="UniProtKB-SubCell"/>
</dbReference>
<comment type="subcellular location">
    <subcellularLocation>
        <location evidence="1">Cytoplasm</location>
    </subcellularLocation>
</comment>
<dbReference type="EMBL" id="BMJJ01000008">
    <property type="protein sequence ID" value="GGD26649.1"/>
    <property type="molecule type" value="Genomic_DNA"/>
</dbReference>
<evidence type="ECO:0000256" key="5">
    <source>
        <dbReference type="SAM" id="MobiDB-lite"/>
    </source>
</evidence>
<dbReference type="PANTHER" id="PTHR33602">
    <property type="entry name" value="REGULATORY PROTEIN RECX FAMILY PROTEIN"/>
    <property type="match status" value="1"/>
</dbReference>
<dbReference type="InterPro" id="IPR036388">
    <property type="entry name" value="WH-like_DNA-bd_sf"/>
</dbReference>
<keyword evidence="4" id="KW-0963">Cytoplasm</keyword>
<organism evidence="7 8">
    <name type="scientific">Aureimonas glaciei</name>
    <dbReference type="NCBI Taxonomy" id="1776957"/>
    <lineage>
        <taxon>Bacteria</taxon>
        <taxon>Pseudomonadati</taxon>
        <taxon>Pseudomonadota</taxon>
        <taxon>Alphaproteobacteria</taxon>
        <taxon>Hyphomicrobiales</taxon>
        <taxon>Aurantimonadaceae</taxon>
        <taxon>Aureimonas</taxon>
    </lineage>
</organism>
<dbReference type="AlphaFoldDB" id="A0A917DD36"/>
<protein>
    <recommendedName>
        <fullName evidence="3">Regulatory protein RecX</fullName>
    </recommendedName>
</protein>
<evidence type="ECO:0000313" key="8">
    <source>
        <dbReference type="Proteomes" id="UP000613160"/>
    </source>
</evidence>